<accession>A0A645GG77</accession>
<dbReference type="AlphaFoldDB" id="A0A645GG77"/>
<dbReference type="EMBL" id="VSSQ01074105">
    <property type="protein sequence ID" value="MPN25062.1"/>
    <property type="molecule type" value="Genomic_DNA"/>
</dbReference>
<proteinExistence type="predicted"/>
<sequence length="71" mass="7375">MAQLAQGLGLELANAFPGDVELLADLLQRSGAAVLNAEAQLQNLLLPGGQGGEHIHQLLPQKLVGRGLGRL</sequence>
<comment type="caution">
    <text evidence="1">The sequence shown here is derived from an EMBL/GenBank/DDBJ whole genome shotgun (WGS) entry which is preliminary data.</text>
</comment>
<gene>
    <name evidence="1" type="ORF">SDC9_172469</name>
</gene>
<protein>
    <submittedName>
        <fullName evidence="1">Uncharacterized protein</fullName>
    </submittedName>
</protein>
<organism evidence="1">
    <name type="scientific">bioreactor metagenome</name>
    <dbReference type="NCBI Taxonomy" id="1076179"/>
    <lineage>
        <taxon>unclassified sequences</taxon>
        <taxon>metagenomes</taxon>
        <taxon>ecological metagenomes</taxon>
    </lineage>
</organism>
<evidence type="ECO:0000313" key="1">
    <source>
        <dbReference type="EMBL" id="MPN25062.1"/>
    </source>
</evidence>
<reference evidence="1" key="1">
    <citation type="submission" date="2019-08" db="EMBL/GenBank/DDBJ databases">
        <authorList>
            <person name="Kucharzyk K."/>
            <person name="Murdoch R.W."/>
            <person name="Higgins S."/>
            <person name="Loffler F."/>
        </authorList>
    </citation>
    <scope>NUCLEOTIDE SEQUENCE</scope>
</reference>
<name>A0A645GG77_9ZZZZ</name>